<dbReference type="GO" id="GO:0016301">
    <property type="term" value="F:kinase activity"/>
    <property type="evidence" value="ECO:0007669"/>
    <property type="project" value="UniProtKB-KW"/>
</dbReference>
<dbReference type="Gene3D" id="6.10.340.10">
    <property type="match status" value="1"/>
</dbReference>
<dbReference type="PANTHER" id="PTHR45528:SF11">
    <property type="entry name" value="HISTIDINE KINASE"/>
    <property type="match status" value="1"/>
</dbReference>
<evidence type="ECO:0000256" key="1">
    <source>
        <dbReference type="ARBA" id="ARBA00000085"/>
    </source>
</evidence>
<dbReference type="InterPro" id="IPR003660">
    <property type="entry name" value="HAMP_dom"/>
</dbReference>
<dbReference type="Pfam" id="PF00672">
    <property type="entry name" value="HAMP"/>
    <property type="match status" value="1"/>
</dbReference>
<dbReference type="SMART" id="SM00304">
    <property type="entry name" value="HAMP"/>
    <property type="match status" value="1"/>
</dbReference>
<evidence type="ECO:0000313" key="20">
    <source>
        <dbReference type="EMBL" id="MBP1907727.1"/>
    </source>
</evidence>
<dbReference type="PANTHER" id="PTHR45528">
    <property type="entry name" value="SENSOR HISTIDINE KINASE CPXA"/>
    <property type="match status" value="1"/>
</dbReference>
<dbReference type="Gene3D" id="1.10.287.130">
    <property type="match status" value="1"/>
</dbReference>
<feature type="domain" description="Histidine kinase" evidence="18">
    <location>
        <begin position="244"/>
        <end position="462"/>
    </location>
</feature>
<comment type="catalytic activity">
    <reaction evidence="1">
        <text>ATP + protein L-histidine = ADP + protein N-phospho-L-histidine.</text>
        <dbReference type="EC" id="2.7.13.3"/>
    </reaction>
</comment>
<dbReference type="SUPFAM" id="SSF47384">
    <property type="entry name" value="Homodimeric domain of signal transducing histidine kinase"/>
    <property type="match status" value="1"/>
</dbReference>
<evidence type="ECO:0000259" key="19">
    <source>
        <dbReference type="PROSITE" id="PS50885"/>
    </source>
</evidence>
<sequence length="463" mass="52187">MKSLYFRMCIAFTVVIAISCVLSFLASNAYYQWKIKPQNDTKLTGMATEMRTFIEGHQTGIADYLNSVGKLGYKIYMVDQNGNEQFYGHQFRNYNLAKDVITNVLAGETYHGVGNYSKNALITGFFDNELVNSIGVPVKISGESHAMFIRPDAEVQFGELRIFFAMLLGLAILFSLLFVMIITLHIVRPITRLSKATQDIAKGRFNVKVETRRRDEIGQLAHQFNRMSQELGRSDKAKQEFVANVSHEIESPLTSIQGFAHTLKDNTLSGEQQQHYLSIIEDESKRLSMLSKQLLTLSSLDHAGEALRIESYDLRAQLRAVIQVLEWKLTQKELAIKLSVPELHIQGDQELLYQVWMNLISNAIKYTPYGGEISVSATLENEKYVINVKDNGQGIASEHLAHIFDRFYKVDQVRSREGNGDNSTGLGLAIVQKIVHLHQGTVEVWSKEGEGTTFVVTLPTNPN</sequence>
<name>A0ABS4FYS9_9BACL</name>
<comment type="subcellular location">
    <subcellularLocation>
        <location evidence="2">Cell membrane</location>
        <topology evidence="2">Multi-pass membrane protein</topology>
    </subcellularLocation>
</comment>
<evidence type="ECO:0000256" key="16">
    <source>
        <dbReference type="ARBA" id="ARBA00040841"/>
    </source>
</evidence>
<evidence type="ECO:0000313" key="21">
    <source>
        <dbReference type="Proteomes" id="UP001519272"/>
    </source>
</evidence>
<evidence type="ECO:0000256" key="9">
    <source>
        <dbReference type="ARBA" id="ARBA00022777"/>
    </source>
</evidence>
<organism evidence="20 21">
    <name type="scientific">Paenibacillus turicensis</name>
    <dbReference type="NCBI Taxonomy" id="160487"/>
    <lineage>
        <taxon>Bacteria</taxon>
        <taxon>Bacillati</taxon>
        <taxon>Bacillota</taxon>
        <taxon>Bacilli</taxon>
        <taxon>Bacillales</taxon>
        <taxon>Paenibacillaceae</taxon>
        <taxon>Paenibacillus</taxon>
    </lineage>
</organism>
<dbReference type="PROSITE" id="PS51257">
    <property type="entry name" value="PROKAR_LIPOPROTEIN"/>
    <property type="match status" value="1"/>
</dbReference>
<dbReference type="InterPro" id="IPR005467">
    <property type="entry name" value="His_kinase_dom"/>
</dbReference>
<evidence type="ECO:0000256" key="15">
    <source>
        <dbReference type="ARBA" id="ARBA00037219"/>
    </source>
</evidence>
<dbReference type="SMART" id="SM00387">
    <property type="entry name" value="HATPase_c"/>
    <property type="match status" value="1"/>
</dbReference>
<dbReference type="PRINTS" id="PR00344">
    <property type="entry name" value="BCTRLSENSOR"/>
</dbReference>
<dbReference type="EC" id="2.7.13.3" evidence="3"/>
<evidence type="ECO:0000256" key="13">
    <source>
        <dbReference type="ARBA" id="ARBA00023026"/>
    </source>
</evidence>
<dbReference type="PROSITE" id="PS50109">
    <property type="entry name" value="HIS_KIN"/>
    <property type="match status" value="1"/>
</dbReference>
<comment type="function">
    <text evidence="15">Member of the two-component regulatory system HssS/HssR involved in intracellular heme homeostasis and tempering of staphylococcal virulence. HssS functions as a heme sensor histidine kinase which is autophosphorylated at a histidine residue and transfers its phosphate group to an aspartate residue of HssR. HssR/HssS activates the expression of hrtAB, an efflux pump, in response to extracellular heme, hemin, hemoglobin or blood.</text>
</comment>
<keyword evidence="14 17" id="KW-0472">Membrane</keyword>
<dbReference type="RefSeq" id="WP_210091303.1">
    <property type="nucleotide sequence ID" value="NZ_JAGGKG010000032.1"/>
</dbReference>
<keyword evidence="5" id="KW-0597">Phosphoprotein</keyword>
<dbReference type="Pfam" id="PF00512">
    <property type="entry name" value="HisKA"/>
    <property type="match status" value="1"/>
</dbReference>
<protein>
    <recommendedName>
        <fullName evidence="16">Heme sensor protein HssS</fullName>
        <ecNumber evidence="3">2.7.13.3</ecNumber>
    </recommendedName>
</protein>
<keyword evidence="21" id="KW-1185">Reference proteome</keyword>
<evidence type="ECO:0000256" key="3">
    <source>
        <dbReference type="ARBA" id="ARBA00012438"/>
    </source>
</evidence>
<reference evidence="20 21" key="1">
    <citation type="submission" date="2021-03" db="EMBL/GenBank/DDBJ databases">
        <title>Genomic Encyclopedia of Type Strains, Phase IV (KMG-IV): sequencing the most valuable type-strain genomes for metagenomic binning, comparative biology and taxonomic classification.</title>
        <authorList>
            <person name="Goeker M."/>
        </authorList>
    </citation>
    <scope>NUCLEOTIDE SEQUENCE [LARGE SCALE GENOMIC DNA]</scope>
    <source>
        <strain evidence="20 21">DSM 14349</strain>
    </source>
</reference>
<dbReference type="CDD" id="cd00075">
    <property type="entry name" value="HATPase"/>
    <property type="match status" value="1"/>
</dbReference>
<comment type="caution">
    <text evidence="20">The sequence shown here is derived from an EMBL/GenBank/DDBJ whole genome shotgun (WGS) entry which is preliminary data.</text>
</comment>
<evidence type="ECO:0000256" key="11">
    <source>
        <dbReference type="ARBA" id="ARBA00022989"/>
    </source>
</evidence>
<keyword evidence="10" id="KW-0067">ATP-binding</keyword>
<feature type="transmembrane region" description="Helical" evidence="17">
    <location>
        <begin position="162"/>
        <end position="187"/>
    </location>
</feature>
<dbReference type="CDD" id="cd06225">
    <property type="entry name" value="HAMP"/>
    <property type="match status" value="1"/>
</dbReference>
<evidence type="ECO:0000256" key="10">
    <source>
        <dbReference type="ARBA" id="ARBA00022840"/>
    </source>
</evidence>
<evidence type="ECO:0000256" key="6">
    <source>
        <dbReference type="ARBA" id="ARBA00022679"/>
    </source>
</evidence>
<dbReference type="InterPro" id="IPR004358">
    <property type="entry name" value="Sig_transdc_His_kin-like_C"/>
</dbReference>
<dbReference type="Pfam" id="PF02518">
    <property type="entry name" value="HATPase_c"/>
    <property type="match status" value="1"/>
</dbReference>
<evidence type="ECO:0000256" key="8">
    <source>
        <dbReference type="ARBA" id="ARBA00022741"/>
    </source>
</evidence>
<keyword evidence="11 17" id="KW-1133">Transmembrane helix</keyword>
<dbReference type="InterPro" id="IPR003661">
    <property type="entry name" value="HisK_dim/P_dom"/>
</dbReference>
<dbReference type="Gene3D" id="3.30.565.10">
    <property type="entry name" value="Histidine kinase-like ATPase, C-terminal domain"/>
    <property type="match status" value="1"/>
</dbReference>
<evidence type="ECO:0000256" key="12">
    <source>
        <dbReference type="ARBA" id="ARBA00023012"/>
    </source>
</evidence>
<proteinExistence type="predicted"/>
<evidence type="ECO:0000256" key="4">
    <source>
        <dbReference type="ARBA" id="ARBA00022475"/>
    </source>
</evidence>
<dbReference type="PROSITE" id="PS50885">
    <property type="entry name" value="HAMP"/>
    <property type="match status" value="1"/>
</dbReference>
<accession>A0ABS4FYS9</accession>
<keyword evidence="13" id="KW-0843">Virulence</keyword>
<keyword evidence="6" id="KW-0808">Transferase</keyword>
<evidence type="ECO:0000256" key="14">
    <source>
        <dbReference type="ARBA" id="ARBA00023136"/>
    </source>
</evidence>
<dbReference type="InterPro" id="IPR003594">
    <property type="entry name" value="HATPase_dom"/>
</dbReference>
<dbReference type="InterPro" id="IPR036890">
    <property type="entry name" value="HATPase_C_sf"/>
</dbReference>
<gene>
    <name evidence="20" type="ORF">J2Z32_004408</name>
</gene>
<feature type="domain" description="HAMP" evidence="19">
    <location>
        <begin position="184"/>
        <end position="236"/>
    </location>
</feature>
<keyword evidence="12" id="KW-0902">Two-component regulatory system</keyword>
<dbReference type="SMART" id="SM00388">
    <property type="entry name" value="HisKA"/>
    <property type="match status" value="1"/>
</dbReference>
<dbReference type="InterPro" id="IPR036097">
    <property type="entry name" value="HisK_dim/P_sf"/>
</dbReference>
<dbReference type="CDD" id="cd00082">
    <property type="entry name" value="HisKA"/>
    <property type="match status" value="1"/>
</dbReference>
<keyword evidence="7 17" id="KW-0812">Transmembrane</keyword>
<dbReference type="Proteomes" id="UP001519272">
    <property type="component" value="Unassembled WGS sequence"/>
</dbReference>
<evidence type="ECO:0000256" key="17">
    <source>
        <dbReference type="SAM" id="Phobius"/>
    </source>
</evidence>
<dbReference type="InterPro" id="IPR050398">
    <property type="entry name" value="HssS/ArlS-like"/>
</dbReference>
<keyword evidence="8" id="KW-0547">Nucleotide-binding</keyword>
<evidence type="ECO:0000256" key="2">
    <source>
        <dbReference type="ARBA" id="ARBA00004651"/>
    </source>
</evidence>
<keyword evidence="4" id="KW-1003">Cell membrane</keyword>
<evidence type="ECO:0000259" key="18">
    <source>
        <dbReference type="PROSITE" id="PS50109"/>
    </source>
</evidence>
<dbReference type="SUPFAM" id="SSF55874">
    <property type="entry name" value="ATPase domain of HSP90 chaperone/DNA topoisomerase II/histidine kinase"/>
    <property type="match status" value="1"/>
</dbReference>
<dbReference type="EMBL" id="JAGGKG010000032">
    <property type="protein sequence ID" value="MBP1907727.1"/>
    <property type="molecule type" value="Genomic_DNA"/>
</dbReference>
<dbReference type="SUPFAM" id="SSF158472">
    <property type="entry name" value="HAMP domain-like"/>
    <property type="match status" value="1"/>
</dbReference>
<evidence type="ECO:0000256" key="7">
    <source>
        <dbReference type="ARBA" id="ARBA00022692"/>
    </source>
</evidence>
<keyword evidence="9 20" id="KW-0418">Kinase</keyword>
<evidence type="ECO:0000256" key="5">
    <source>
        <dbReference type="ARBA" id="ARBA00022553"/>
    </source>
</evidence>